<evidence type="ECO:0000256" key="2">
    <source>
        <dbReference type="ARBA" id="ARBA00007324"/>
    </source>
</evidence>
<feature type="transmembrane region" description="Helical" evidence="9">
    <location>
        <begin position="69"/>
        <end position="90"/>
    </location>
</feature>
<evidence type="ECO:0000313" key="12">
    <source>
        <dbReference type="Proteomes" id="UP000274756"/>
    </source>
</evidence>
<evidence type="ECO:0000256" key="6">
    <source>
        <dbReference type="ARBA" id="ARBA00022989"/>
    </source>
</evidence>
<keyword evidence="5 9" id="KW-0256">Endoplasmic reticulum</keyword>
<dbReference type="OrthoDB" id="29558at2759"/>
<comment type="similarity">
    <text evidence="2 9">Belongs to the SPCS2 family.</text>
</comment>
<evidence type="ECO:0000256" key="7">
    <source>
        <dbReference type="ARBA" id="ARBA00023136"/>
    </source>
</evidence>
<dbReference type="Proteomes" id="UP000038040">
    <property type="component" value="Unplaced"/>
</dbReference>
<dbReference type="InterPro" id="IPR009582">
    <property type="entry name" value="Spc2/SPCS2"/>
</dbReference>
<dbReference type="STRING" id="318479.A0A0N4U6F5"/>
<evidence type="ECO:0000313" key="11">
    <source>
        <dbReference type="Proteomes" id="UP000038040"/>
    </source>
</evidence>
<evidence type="ECO:0000256" key="5">
    <source>
        <dbReference type="ARBA" id="ARBA00022824"/>
    </source>
</evidence>
<dbReference type="PANTHER" id="PTHR13085:SF0">
    <property type="entry name" value="SIGNAL PEPTIDASE COMPLEX SUBUNIT 2"/>
    <property type="match status" value="1"/>
</dbReference>
<dbReference type="EMBL" id="UYYG01001157">
    <property type="protein sequence ID" value="VDN56884.1"/>
    <property type="molecule type" value="Genomic_DNA"/>
</dbReference>
<proteinExistence type="inferred from homology"/>
<keyword evidence="12" id="KW-1185">Reference proteome</keyword>
<keyword evidence="6 9" id="KW-1133">Transmembrane helix</keyword>
<reference evidence="13" key="1">
    <citation type="submission" date="2017-02" db="UniProtKB">
        <authorList>
            <consortium name="WormBaseParasite"/>
        </authorList>
    </citation>
    <scope>IDENTIFICATION</scope>
</reference>
<dbReference type="GO" id="GO:0045047">
    <property type="term" value="P:protein targeting to ER"/>
    <property type="evidence" value="ECO:0007669"/>
    <property type="project" value="TreeGrafter"/>
</dbReference>
<evidence type="ECO:0000256" key="1">
    <source>
        <dbReference type="ARBA" id="ARBA00004477"/>
    </source>
</evidence>
<accession>A0A0N4U6F5</accession>
<feature type="transmembrane region" description="Helical" evidence="9">
    <location>
        <begin position="35"/>
        <end position="57"/>
    </location>
</feature>
<protein>
    <recommendedName>
        <fullName evidence="3 9">Signal peptidase complex subunit 2</fullName>
    </recommendedName>
</protein>
<organism evidence="11 13">
    <name type="scientific">Dracunculus medinensis</name>
    <name type="common">Guinea worm</name>
    <dbReference type="NCBI Taxonomy" id="318479"/>
    <lineage>
        <taxon>Eukaryota</taxon>
        <taxon>Metazoa</taxon>
        <taxon>Ecdysozoa</taxon>
        <taxon>Nematoda</taxon>
        <taxon>Chromadorea</taxon>
        <taxon>Rhabditida</taxon>
        <taxon>Spirurina</taxon>
        <taxon>Dracunculoidea</taxon>
        <taxon>Dracunculidae</taxon>
        <taxon>Dracunculus</taxon>
    </lineage>
</organism>
<dbReference type="AlphaFoldDB" id="A0A0N4U6F5"/>
<dbReference type="GO" id="GO:0006465">
    <property type="term" value="P:signal peptide processing"/>
    <property type="evidence" value="ECO:0007669"/>
    <property type="project" value="UniProtKB-UniRule"/>
</dbReference>
<evidence type="ECO:0000313" key="10">
    <source>
        <dbReference type="EMBL" id="VDN56884.1"/>
    </source>
</evidence>
<evidence type="ECO:0000256" key="8">
    <source>
        <dbReference type="ARBA" id="ARBA00045608"/>
    </source>
</evidence>
<dbReference type="Pfam" id="PF06703">
    <property type="entry name" value="SPC25"/>
    <property type="match status" value="1"/>
</dbReference>
<sequence>MDNEELLMNVSGEIKFSSFKLQILNRKSFWTEKHYLADIRLLISTIAVFFSAFAFIYDYLEPFPKSKPVLATCSITYFILMGILQLYMWYVEKGTFFQAVEEDYQKRHPKRYWKWSSSIKKFDDKYTLEAEYTQESLSGQTKVIKSIGCFIDEDGYVVMPLLEKEVEHLINNVLRKD</sequence>
<dbReference type="GO" id="GO:0008233">
    <property type="term" value="F:peptidase activity"/>
    <property type="evidence" value="ECO:0007669"/>
    <property type="project" value="UniProtKB-UniRule"/>
</dbReference>
<keyword evidence="4 9" id="KW-0812">Transmembrane</keyword>
<comment type="function">
    <text evidence="8 9">Component of the signal peptidase complex (SPC) which catalyzes the cleavage of N-terminal signal sequences from nascent proteins as they are translocated into the lumen of the endoplasmic reticulum. Enhances the enzymatic activity of SPC and facilitates the interactions between different components of the translocation site.</text>
</comment>
<evidence type="ECO:0000256" key="3">
    <source>
        <dbReference type="ARBA" id="ARBA00017057"/>
    </source>
</evidence>
<gene>
    <name evidence="10" type="ORF">DME_LOCUS6857</name>
</gene>
<keyword evidence="7 9" id="KW-0472">Membrane</keyword>
<evidence type="ECO:0000256" key="9">
    <source>
        <dbReference type="RuleBase" id="RU368033"/>
    </source>
</evidence>
<dbReference type="Proteomes" id="UP000274756">
    <property type="component" value="Unassembled WGS sequence"/>
</dbReference>
<evidence type="ECO:0000313" key="13">
    <source>
        <dbReference type="WBParaSite" id="DME_0000249701-mRNA-1"/>
    </source>
</evidence>
<evidence type="ECO:0000256" key="4">
    <source>
        <dbReference type="ARBA" id="ARBA00022692"/>
    </source>
</evidence>
<dbReference type="WBParaSite" id="DME_0000249701-mRNA-1">
    <property type="protein sequence ID" value="DME_0000249701-mRNA-1"/>
    <property type="gene ID" value="DME_0000249701"/>
</dbReference>
<dbReference type="PANTHER" id="PTHR13085">
    <property type="entry name" value="MICROSOMAL SIGNAL PEPTIDASE 25 KDA SUBUNIT"/>
    <property type="match status" value="1"/>
</dbReference>
<comment type="subcellular location">
    <subcellularLocation>
        <location evidence="1 9">Endoplasmic reticulum membrane</location>
        <topology evidence="1 9">Multi-pass membrane protein</topology>
    </subcellularLocation>
</comment>
<name>A0A0N4U6F5_DRAME</name>
<dbReference type="GO" id="GO:0005787">
    <property type="term" value="C:signal peptidase complex"/>
    <property type="evidence" value="ECO:0007669"/>
    <property type="project" value="UniProtKB-UniRule"/>
</dbReference>
<reference evidence="10 12" key="2">
    <citation type="submission" date="2018-11" db="EMBL/GenBank/DDBJ databases">
        <authorList>
            <consortium name="Pathogen Informatics"/>
        </authorList>
    </citation>
    <scope>NUCLEOTIDE SEQUENCE [LARGE SCALE GENOMIC DNA]</scope>
</reference>